<dbReference type="InterPro" id="IPR000555">
    <property type="entry name" value="JAMM/MPN+_dom"/>
</dbReference>
<dbReference type="InterPro" id="IPR045810">
    <property type="entry name" value="eIF3h_C"/>
</dbReference>
<protein>
    <recommendedName>
        <fullName evidence="4">MPN domain-containing protein</fullName>
    </recommendedName>
</protein>
<reference evidence="5" key="2">
    <citation type="submission" date="2015-06" db="UniProtKB">
        <authorList>
            <consortium name="EnsemblMetazoa"/>
        </authorList>
    </citation>
    <scope>IDENTIFICATION</scope>
</reference>
<dbReference type="InterPro" id="IPR037518">
    <property type="entry name" value="MPN"/>
</dbReference>
<accession>T1KP20</accession>
<keyword evidence="6" id="KW-1185">Reference proteome</keyword>
<keyword evidence="3" id="KW-0648">Protein biosynthesis</keyword>
<dbReference type="HOGENOM" id="CLU_044094_0_0_1"/>
<name>T1KP20_TETUR</name>
<feature type="domain" description="MPN" evidence="4">
    <location>
        <begin position="1"/>
        <end position="102"/>
    </location>
</feature>
<dbReference type="EnsemblMetazoa" id="tetur16g03110.1">
    <property type="protein sequence ID" value="tetur16g03110.1"/>
    <property type="gene ID" value="tetur16g03110"/>
</dbReference>
<dbReference type="PROSITE" id="PS50249">
    <property type="entry name" value="MPN"/>
    <property type="match status" value="1"/>
</dbReference>
<dbReference type="Proteomes" id="UP000015104">
    <property type="component" value="Unassembled WGS sequence"/>
</dbReference>
<evidence type="ECO:0000313" key="5">
    <source>
        <dbReference type="EnsemblMetazoa" id="tetur16g03110.1"/>
    </source>
</evidence>
<evidence type="ECO:0000256" key="2">
    <source>
        <dbReference type="ARBA" id="ARBA00022540"/>
    </source>
</evidence>
<dbReference type="InterPro" id="IPR027524">
    <property type="entry name" value="eIF3h"/>
</dbReference>
<organism evidence="5 6">
    <name type="scientific">Tetranychus urticae</name>
    <name type="common">Two-spotted spider mite</name>
    <dbReference type="NCBI Taxonomy" id="32264"/>
    <lineage>
        <taxon>Eukaryota</taxon>
        <taxon>Metazoa</taxon>
        <taxon>Ecdysozoa</taxon>
        <taxon>Arthropoda</taxon>
        <taxon>Chelicerata</taxon>
        <taxon>Arachnida</taxon>
        <taxon>Acari</taxon>
        <taxon>Acariformes</taxon>
        <taxon>Trombidiformes</taxon>
        <taxon>Prostigmata</taxon>
        <taxon>Eleutherengona</taxon>
        <taxon>Raphignathae</taxon>
        <taxon>Tetranychoidea</taxon>
        <taxon>Tetranychidae</taxon>
        <taxon>Tetranychus</taxon>
    </lineage>
</organism>
<dbReference type="InterPro" id="IPR050242">
    <property type="entry name" value="JAMM_MPN+_peptidase_M67A"/>
</dbReference>
<dbReference type="EMBL" id="CAEY01000284">
    <property type="status" value="NOT_ANNOTATED_CDS"/>
    <property type="molecule type" value="Genomic_DNA"/>
</dbReference>
<dbReference type="eggNOG" id="KOG1560">
    <property type="taxonomic scope" value="Eukaryota"/>
</dbReference>
<dbReference type="CDD" id="cd08065">
    <property type="entry name" value="MPN_eIF3h"/>
    <property type="match status" value="1"/>
</dbReference>
<dbReference type="SMART" id="SM00232">
    <property type="entry name" value="JAB_MPN"/>
    <property type="match status" value="1"/>
</dbReference>
<dbReference type="PANTHER" id="PTHR10410">
    <property type="entry name" value="EUKARYOTIC TRANSLATION INITIATION FACTOR 3 -RELATED"/>
    <property type="match status" value="1"/>
</dbReference>
<evidence type="ECO:0000313" key="6">
    <source>
        <dbReference type="Proteomes" id="UP000015104"/>
    </source>
</evidence>
<evidence type="ECO:0000256" key="1">
    <source>
        <dbReference type="ARBA" id="ARBA00022490"/>
    </source>
</evidence>
<evidence type="ECO:0000259" key="4">
    <source>
        <dbReference type="PROSITE" id="PS50249"/>
    </source>
</evidence>
<reference evidence="6" key="1">
    <citation type="submission" date="2011-08" db="EMBL/GenBank/DDBJ databases">
        <authorList>
            <person name="Rombauts S."/>
        </authorList>
    </citation>
    <scope>NUCLEOTIDE SEQUENCE</scope>
    <source>
        <strain evidence="6">London</strain>
    </source>
</reference>
<dbReference type="AlphaFoldDB" id="T1KP20"/>
<keyword evidence="1" id="KW-0963">Cytoplasm</keyword>
<dbReference type="GO" id="GO:0008237">
    <property type="term" value="F:metallopeptidase activity"/>
    <property type="evidence" value="ECO:0007669"/>
    <property type="project" value="InterPro"/>
</dbReference>
<evidence type="ECO:0000256" key="3">
    <source>
        <dbReference type="ARBA" id="ARBA00022917"/>
    </source>
</evidence>
<proteinExistence type="predicted"/>
<keyword evidence="2" id="KW-0396">Initiation factor</keyword>
<dbReference type="Pfam" id="PF19445">
    <property type="entry name" value="eIF3h_C"/>
    <property type="match status" value="1"/>
</dbReference>
<dbReference type="STRING" id="32264.T1KP20"/>
<dbReference type="Gene3D" id="3.40.140.10">
    <property type="entry name" value="Cytidine Deaminase, domain 2"/>
    <property type="match status" value="1"/>
</dbReference>
<dbReference type="Pfam" id="PF01398">
    <property type="entry name" value="JAB"/>
    <property type="match status" value="1"/>
</dbReference>
<dbReference type="GO" id="GO:0003743">
    <property type="term" value="F:translation initiation factor activity"/>
    <property type="evidence" value="ECO:0007669"/>
    <property type="project" value="UniProtKB-KW"/>
</dbReference>
<dbReference type="GO" id="GO:0005852">
    <property type="term" value="C:eukaryotic translation initiation factor 3 complex"/>
    <property type="evidence" value="ECO:0007669"/>
    <property type="project" value="InterPro"/>
</dbReference>
<sequence>MDRRLEVTNCFPFPRHMEEDDIDETEYQYVMMRHLRNVNVDHLHVGWYQSNPYGSCLSKIETVDAQFMYQAAIEESIVLFYDPVRTAKGFLSLKAYRLTNLAIKLCKEGVFSIDTLKENNMSFDKFFEEIPVKIHNSYLVKGLLCEIEDKMAEDEGKQFLDMGRVSMLEKTLHPLMKCIDDVAKWTNYQRNFALKQQQISKENAARQARGEPPMSEEEINKIIKAVLPLQRLEALLNYCQTLNYCQLSSTVASQNIAKLFMAKGLSEPNKPERN</sequence>